<reference evidence="1 2" key="1">
    <citation type="journal article" date="2015" name="Genome Biol.">
        <title>Comparative genomics of Steinernema reveals deeply conserved gene regulatory networks.</title>
        <authorList>
            <person name="Dillman A.R."/>
            <person name="Macchietto M."/>
            <person name="Porter C.F."/>
            <person name="Rogers A."/>
            <person name="Williams B."/>
            <person name="Antoshechkin I."/>
            <person name="Lee M.M."/>
            <person name="Goodwin Z."/>
            <person name="Lu X."/>
            <person name="Lewis E.E."/>
            <person name="Goodrich-Blair H."/>
            <person name="Stock S.P."/>
            <person name="Adams B.J."/>
            <person name="Sternberg P.W."/>
            <person name="Mortazavi A."/>
        </authorList>
    </citation>
    <scope>NUCLEOTIDE SEQUENCE [LARGE SCALE GENOMIC DNA]</scope>
    <source>
        <strain evidence="1 2">ALL</strain>
    </source>
</reference>
<dbReference type="Proteomes" id="UP000298663">
    <property type="component" value="Unassembled WGS sequence"/>
</dbReference>
<gene>
    <name evidence="1" type="ORF">L596_002592</name>
</gene>
<evidence type="ECO:0000313" key="2">
    <source>
        <dbReference type="Proteomes" id="UP000298663"/>
    </source>
</evidence>
<comment type="caution">
    <text evidence="1">The sequence shown here is derived from an EMBL/GenBank/DDBJ whole genome shotgun (WGS) entry which is preliminary data.</text>
</comment>
<dbReference type="EMBL" id="AZBU02000001">
    <property type="protein sequence ID" value="TMS35132.1"/>
    <property type="molecule type" value="Genomic_DNA"/>
</dbReference>
<protein>
    <submittedName>
        <fullName evidence="1">Uncharacterized protein</fullName>
    </submittedName>
</protein>
<dbReference type="AlphaFoldDB" id="A0A4U8UPZ7"/>
<accession>A0A4U8UPZ7</accession>
<evidence type="ECO:0000313" key="1">
    <source>
        <dbReference type="EMBL" id="TMS35132.1"/>
    </source>
</evidence>
<name>A0A4U8UPZ7_STECR</name>
<proteinExistence type="predicted"/>
<sequence>MNLFPLFKIVNQKHTPLVAAQVTTSFLNLLFLKICCHLDKPISFIRHFSNLSNPTLVHFCEQLWSLGNRTRLKTSWQFSLFLSTERLSGKAVQAIERHLVNSSDSIISISPRVLERDRSSSVLPTSLLFPAMRLLKHCCSQNLMNFL</sequence>
<reference evidence="1 2" key="2">
    <citation type="journal article" date="2019" name="G3 (Bethesda)">
        <title>Hybrid Assembly of the Genome of the Entomopathogenic Nematode Steinernema carpocapsae Identifies the X-Chromosome.</title>
        <authorList>
            <person name="Serra L."/>
            <person name="Macchietto M."/>
            <person name="Macias-Munoz A."/>
            <person name="McGill C.J."/>
            <person name="Rodriguez I.M."/>
            <person name="Rodriguez B."/>
            <person name="Murad R."/>
            <person name="Mortazavi A."/>
        </authorList>
    </citation>
    <scope>NUCLEOTIDE SEQUENCE [LARGE SCALE GENOMIC DNA]</scope>
    <source>
        <strain evidence="1 2">ALL</strain>
    </source>
</reference>
<keyword evidence="2" id="KW-1185">Reference proteome</keyword>
<organism evidence="1 2">
    <name type="scientific">Steinernema carpocapsae</name>
    <name type="common">Entomopathogenic nematode</name>
    <dbReference type="NCBI Taxonomy" id="34508"/>
    <lineage>
        <taxon>Eukaryota</taxon>
        <taxon>Metazoa</taxon>
        <taxon>Ecdysozoa</taxon>
        <taxon>Nematoda</taxon>
        <taxon>Chromadorea</taxon>
        <taxon>Rhabditida</taxon>
        <taxon>Tylenchina</taxon>
        <taxon>Panagrolaimomorpha</taxon>
        <taxon>Strongyloidoidea</taxon>
        <taxon>Steinernematidae</taxon>
        <taxon>Steinernema</taxon>
    </lineage>
</organism>